<dbReference type="InterPro" id="IPR036236">
    <property type="entry name" value="Znf_C2H2_sf"/>
</dbReference>
<evidence type="ECO:0000256" key="8">
    <source>
        <dbReference type="SAM" id="Phobius"/>
    </source>
</evidence>
<evidence type="ECO:0000256" key="4">
    <source>
        <dbReference type="ARBA" id="ARBA00022771"/>
    </source>
</evidence>
<keyword evidence="2" id="KW-0479">Metal-binding</keyword>
<dbReference type="SMART" id="SM00355">
    <property type="entry name" value="ZnF_C2H2"/>
    <property type="match status" value="4"/>
</dbReference>
<dbReference type="GO" id="GO:0008270">
    <property type="term" value="F:zinc ion binding"/>
    <property type="evidence" value="ECO:0007669"/>
    <property type="project" value="UniProtKB-KW"/>
</dbReference>
<comment type="caution">
    <text evidence="10">The sequence shown here is derived from an EMBL/GenBank/DDBJ whole genome shotgun (WGS) entry which is preliminary data.</text>
</comment>
<evidence type="ECO:0000256" key="7">
    <source>
        <dbReference type="PROSITE-ProRule" id="PRU00042"/>
    </source>
</evidence>
<keyword evidence="5" id="KW-0862">Zinc</keyword>
<accession>Q4S129</accession>
<dbReference type="OrthoDB" id="5560627at2759"/>
<reference evidence="10" key="2">
    <citation type="submission" date="2004-02" db="EMBL/GenBank/DDBJ databases">
        <authorList>
            <consortium name="Genoscope"/>
            <consortium name="Whitehead Institute Centre for Genome Research"/>
        </authorList>
    </citation>
    <scope>NUCLEOTIDE SEQUENCE</scope>
</reference>
<dbReference type="Pfam" id="PF00096">
    <property type="entry name" value="zf-C2H2"/>
    <property type="match status" value="3"/>
</dbReference>
<organism evidence="10">
    <name type="scientific">Tetraodon nigroviridis</name>
    <name type="common">Spotted green pufferfish</name>
    <name type="synonym">Chelonodon nigroviridis</name>
    <dbReference type="NCBI Taxonomy" id="99883"/>
    <lineage>
        <taxon>Eukaryota</taxon>
        <taxon>Metazoa</taxon>
        <taxon>Chordata</taxon>
        <taxon>Craniata</taxon>
        <taxon>Vertebrata</taxon>
        <taxon>Euteleostomi</taxon>
        <taxon>Actinopterygii</taxon>
        <taxon>Neopterygii</taxon>
        <taxon>Teleostei</taxon>
        <taxon>Neoteleostei</taxon>
        <taxon>Acanthomorphata</taxon>
        <taxon>Eupercaria</taxon>
        <taxon>Tetraodontiformes</taxon>
        <taxon>Tetradontoidea</taxon>
        <taxon>Tetraodontidae</taxon>
        <taxon>Tetraodon</taxon>
    </lineage>
</organism>
<proteinExistence type="predicted"/>
<dbReference type="InterPro" id="IPR050331">
    <property type="entry name" value="Zinc_finger"/>
</dbReference>
<name>Q4S129_TETNG</name>
<feature type="domain" description="C2H2-type" evidence="9">
    <location>
        <begin position="207"/>
        <end position="230"/>
    </location>
</feature>
<evidence type="ECO:0000256" key="2">
    <source>
        <dbReference type="ARBA" id="ARBA00022723"/>
    </source>
</evidence>
<dbReference type="InterPro" id="IPR013087">
    <property type="entry name" value="Znf_C2H2_type"/>
</dbReference>
<evidence type="ECO:0000256" key="3">
    <source>
        <dbReference type="ARBA" id="ARBA00022737"/>
    </source>
</evidence>
<evidence type="ECO:0000256" key="1">
    <source>
        <dbReference type="ARBA" id="ARBA00004123"/>
    </source>
</evidence>
<dbReference type="GO" id="GO:0010468">
    <property type="term" value="P:regulation of gene expression"/>
    <property type="evidence" value="ECO:0007669"/>
    <property type="project" value="TreeGrafter"/>
</dbReference>
<protein>
    <submittedName>
        <fullName evidence="10">(spotted green pufferfish) hypothetical protein</fullName>
    </submittedName>
</protein>
<evidence type="ECO:0000256" key="6">
    <source>
        <dbReference type="ARBA" id="ARBA00023242"/>
    </source>
</evidence>
<dbReference type="SUPFAM" id="SSF57667">
    <property type="entry name" value="beta-beta-alpha zinc fingers"/>
    <property type="match status" value="2"/>
</dbReference>
<dbReference type="PROSITE" id="PS50157">
    <property type="entry name" value="ZINC_FINGER_C2H2_2"/>
    <property type="match status" value="4"/>
</dbReference>
<sequence>CNECDSKFAEEEALKQHMLQVHSDKPYKCDRCQAAFRYKGNLASHKTVHTGEKPYRCNICGAQFNRPANLKTHTRIHSGEKPYKCETCGARFVQVTTRPKTILSLNLFCLASAGAVDFSFLVITFFSSIGCSSPCPCANPHGREAISMRDLWNALPTPADTEEPPAYPHRREALPCESPVRRFCQVPKMGPHFLNNLISFLSFFSSDQCEKCNLHFRHKSQLRLHLRQKHGAITNTKIQYRMSTVDMPTDLTKTC</sequence>
<keyword evidence="4 7" id="KW-0863">Zinc-finger</keyword>
<dbReference type="GO" id="GO:0005634">
    <property type="term" value="C:nucleus"/>
    <property type="evidence" value="ECO:0007669"/>
    <property type="project" value="UniProtKB-SubCell"/>
</dbReference>
<dbReference type="EMBL" id="CAAE01014770">
    <property type="protein sequence ID" value="CAG05653.1"/>
    <property type="molecule type" value="Genomic_DNA"/>
</dbReference>
<dbReference type="PANTHER" id="PTHR16515:SF66">
    <property type="entry name" value="C2H2-TYPE DOMAIN-CONTAINING PROTEIN"/>
    <property type="match status" value="1"/>
</dbReference>
<gene>
    <name evidence="10" type="ORF">GSTENG00025749001</name>
</gene>
<feature type="domain" description="C2H2-type" evidence="9">
    <location>
        <begin position="1"/>
        <end position="27"/>
    </location>
</feature>
<dbReference type="PANTHER" id="PTHR16515">
    <property type="entry name" value="PR DOMAIN ZINC FINGER PROTEIN"/>
    <property type="match status" value="1"/>
</dbReference>
<evidence type="ECO:0000313" key="10">
    <source>
        <dbReference type="EMBL" id="CAG05653.1"/>
    </source>
</evidence>
<feature type="domain" description="C2H2-type" evidence="9">
    <location>
        <begin position="27"/>
        <end position="54"/>
    </location>
</feature>
<keyword evidence="8" id="KW-0472">Membrane</keyword>
<reference evidence="10" key="1">
    <citation type="journal article" date="2004" name="Nature">
        <title>Genome duplication in the teleost fish Tetraodon nigroviridis reveals the early vertebrate proto-karyotype.</title>
        <authorList>
            <person name="Jaillon O."/>
            <person name="Aury J.-M."/>
            <person name="Brunet F."/>
            <person name="Petit J.-L."/>
            <person name="Stange-Thomann N."/>
            <person name="Mauceli E."/>
            <person name="Bouneau L."/>
            <person name="Fischer C."/>
            <person name="Ozouf-Costaz C."/>
            <person name="Bernot A."/>
            <person name="Nicaud S."/>
            <person name="Jaffe D."/>
            <person name="Fisher S."/>
            <person name="Lutfalla G."/>
            <person name="Dossat C."/>
            <person name="Segurens B."/>
            <person name="Dasilva C."/>
            <person name="Salanoubat M."/>
            <person name="Levy M."/>
            <person name="Boudet N."/>
            <person name="Castellano S."/>
            <person name="Anthouard V."/>
            <person name="Jubin C."/>
            <person name="Castelli V."/>
            <person name="Katinka M."/>
            <person name="Vacherie B."/>
            <person name="Biemont C."/>
            <person name="Skalli Z."/>
            <person name="Cattolico L."/>
            <person name="Poulain J."/>
            <person name="De Berardinis V."/>
            <person name="Cruaud C."/>
            <person name="Duprat S."/>
            <person name="Brottier P."/>
            <person name="Coutanceau J.-P."/>
            <person name="Gouzy J."/>
            <person name="Parra G."/>
            <person name="Lardier G."/>
            <person name="Chapple C."/>
            <person name="McKernan K.J."/>
            <person name="McEwan P."/>
            <person name="Bosak S."/>
            <person name="Kellis M."/>
            <person name="Volff J.-N."/>
            <person name="Guigo R."/>
            <person name="Zody M.C."/>
            <person name="Mesirov J."/>
            <person name="Lindblad-Toh K."/>
            <person name="Birren B."/>
            <person name="Nusbaum C."/>
            <person name="Kahn D."/>
            <person name="Robinson-Rechavi M."/>
            <person name="Laudet V."/>
            <person name="Schachter V."/>
            <person name="Quetier F."/>
            <person name="Saurin W."/>
            <person name="Scarpelli C."/>
            <person name="Wincker P."/>
            <person name="Lander E.S."/>
            <person name="Weissenbach J."/>
            <person name="Roest Crollius H."/>
        </authorList>
    </citation>
    <scope>NUCLEOTIDE SEQUENCE [LARGE SCALE GENOMIC DNA]</scope>
</reference>
<evidence type="ECO:0000256" key="5">
    <source>
        <dbReference type="ARBA" id="ARBA00022833"/>
    </source>
</evidence>
<feature type="non-terminal residue" evidence="10">
    <location>
        <position position="255"/>
    </location>
</feature>
<evidence type="ECO:0000259" key="9">
    <source>
        <dbReference type="PROSITE" id="PS50157"/>
    </source>
</evidence>
<comment type="subcellular location">
    <subcellularLocation>
        <location evidence="1">Nucleus</location>
    </subcellularLocation>
</comment>
<dbReference type="FunFam" id="3.30.160.60:FF:000289">
    <property type="entry name" value="B-cell CLL/lymphoma 6, member B"/>
    <property type="match status" value="1"/>
</dbReference>
<dbReference type="KEGG" id="tng:GSTEN00025749G001"/>
<keyword evidence="6" id="KW-0539">Nucleus</keyword>
<dbReference type="PROSITE" id="PS00028">
    <property type="entry name" value="ZINC_FINGER_C2H2_1"/>
    <property type="match status" value="4"/>
</dbReference>
<keyword evidence="8" id="KW-0812">Transmembrane</keyword>
<keyword evidence="3" id="KW-0677">Repeat</keyword>
<dbReference type="GO" id="GO:1990837">
    <property type="term" value="F:sequence-specific double-stranded DNA binding"/>
    <property type="evidence" value="ECO:0007669"/>
    <property type="project" value="UniProtKB-ARBA"/>
</dbReference>
<feature type="domain" description="C2H2-type" evidence="9">
    <location>
        <begin position="55"/>
        <end position="82"/>
    </location>
</feature>
<keyword evidence="8" id="KW-1133">Transmembrane helix</keyword>
<dbReference type="AlphaFoldDB" id="Q4S129"/>
<dbReference type="FunFam" id="3.30.160.60:FF:000105">
    <property type="entry name" value="B-cell CLL/lymphoma 6, member B"/>
    <property type="match status" value="1"/>
</dbReference>
<feature type="transmembrane region" description="Helical" evidence="8">
    <location>
        <begin position="107"/>
        <end position="129"/>
    </location>
</feature>
<dbReference type="Gene3D" id="3.30.160.60">
    <property type="entry name" value="Classic Zinc Finger"/>
    <property type="match status" value="4"/>
</dbReference>